<dbReference type="EMBL" id="CACTIH010007261">
    <property type="protein sequence ID" value="CAA3006533.1"/>
    <property type="molecule type" value="Genomic_DNA"/>
</dbReference>
<evidence type="ECO:0000313" key="2">
    <source>
        <dbReference type="EMBL" id="CAA3006533.1"/>
    </source>
</evidence>
<dbReference type="Gramene" id="OE9A121677T1">
    <property type="protein sequence ID" value="OE9A121677C1"/>
    <property type="gene ID" value="OE9A121677"/>
</dbReference>
<proteinExistence type="predicted"/>
<dbReference type="AlphaFoldDB" id="A0A8S0TRK3"/>
<gene>
    <name evidence="2" type="ORF">OLEA9_A121677</name>
</gene>
<feature type="region of interest" description="Disordered" evidence="1">
    <location>
        <begin position="36"/>
        <end position="72"/>
    </location>
</feature>
<sequence>MKALYATLLPPQKLGSDTDSTSSLFHQLKVETRMRILDAAGRSESTRKKNPTQRSDEKEKRGKPRSSTKLDMVSRCVSEEGVWCLVMLSGNESVELGMCQTR</sequence>
<reference evidence="2 3" key="1">
    <citation type="submission" date="2019-12" db="EMBL/GenBank/DDBJ databases">
        <authorList>
            <person name="Alioto T."/>
            <person name="Alioto T."/>
            <person name="Gomez Garrido J."/>
        </authorList>
    </citation>
    <scope>NUCLEOTIDE SEQUENCE [LARGE SCALE GENOMIC DNA]</scope>
</reference>
<name>A0A8S0TRK3_OLEEU</name>
<protein>
    <submittedName>
        <fullName evidence="2">Uncharacterized protein</fullName>
    </submittedName>
</protein>
<evidence type="ECO:0000256" key="1">
    <source>
        <dbReference type="SAM" id="MobiDB-lite"/>
    </source>
</evidence>
<comment type="caution">
    <text evidence="2">The sequence shown here is derived from an EMBL/GenBank/DDBJ whole genome shotgun (WGS) entry which is preliminary data.</text>
</comment>
<dbReference type="Proteomes" id="UP000594638">
    <property type="component" value="Unassembled WGS sequence"/>
</dbReference>
<organism evidence="2 3">
    <name type="scientific">Olea europaea subsp. europaea</name>
    <dbReference type="NCBI Taxonomy" id="158383"/>
    <lineage>
        <taxon>Eukaryota</taxon>
        <taxon>Viridiplantae</taxon>
        <taxon>Streptophyta</taxon>
        <taxon>Embryophyta</taxon>
        <taxon>Tracheophyta</taxon>
        <taxon>Spermatophyta</taxon>
        <taxon>Magnoliopsida</taxon>
        <taxon>eudicotyledons</taxon>
        <taxon>Gunneridae</taxon>
        <taxon>Pentapetalae</taxon>
        <taxon>asterids</taxon>
        <taxon>lamiids</taxon>
        <taxon>Lamiales</taxon>
        <taxon>Oleaceae</taxon>
        <taxon>Oleeae</taxon>
        <taxon>Olea</taxon>
    </lineage>
</organism>
<evidence type="ECO:0000313" key="3">
    <source>
        <dbReference type="Proteomes" id="UP000594638"/>
    </source>
</evidence>
<accession>A0A8S0TRK3</accession>
<keyword evidence="3" id="KW-1185">Reference proteome</keyword>